<feature type="transmembrane region" description="Helical" evidence="1">
    <location>
        <begin position="77"/>
        <end position="95"/>
    </location>
</feature>
<dbReference type="EMBL" id="FZOF01000001">
    <property type="protein sequence ID" value="SNR86752.1"/>
    <property type="molecule type" value="Genomic_DNA"/>
</dbReference>
<keyword evidence="3" id="KW-1185">Reference proteome</keyword>
<dbReference type="PANTHER" id="PTHR23542:SF1">
    <property type="entry name" value="MAJOR FACILITATOR SUPERFAMILY (MFS) PROFILE DOMAIN-CONTAINING PROTEIN"/>
    <property type="match status" value="1"/>
</dbReference>
<feature type="transmembrane region" description="Helical" evidence="1">
    <location>
        <begin position="361"/>
        <end position="380"/>
    </location>
</feature>
<dbReference type="Gene3D" id="1.20.1250.20">
    <property type="entry name" value="MFS general substrate transporter like domains"/>
    <property type="match status" value="1"/>
</dbReference>
<dbReference type="PANTHER" id="PTHR23542">
    <property type="match status" value="1"/>
</dbReference>
<feature type="transmembrane region" description="Helical" evidence="1">
    <location>
        <begin position="46"/>
        <end position="65"/>
    </location>
</feature>
<keyword evidence="1" id="KW-1133">Transmembrane helix</keyword>
<dbReference type="InterPro" id="IPR036259">
    <property type="entry name" value="MFS_trans_sf"/>
</dbReference>
<dbReference type="OrthoDB" id="5243516at2"/>
<evidence type="ECO:0000313" key="3">
    <source>
        <dbReference type="Proteomes" id="UP000198280"/>
    </source>
</evidence>
<dbReference type="Pfam" id="PF07690">
    <property type="entry name" value="MFS_1"/>
    <property type="match status" value="1"/>
</dbReference>
<feature type="transmembrane region" description="Helical" evidence="1">
    <location>
        <begin position="20"/>
        <end position="40"/>
    </location>
</feature>
<evidence type="ECO:0000256" key="1">
    <source>
        <dbReference type="SAM" id="Phobius"/>
    </source>
</evidence>
<dbReference type="GO" id="GO:0022857">
    <property type="term" value="F:transmembrane transporter activity"/>
    <property type="evidence" value="ECO:0007669"/>
    <property type="project" value="InterPro"/>
</dbReference>
<feature type="transmembrane region" description="Helical" evidence="1">
    <location>
        <begin position="271"/>
        <end position="289"/>
    </location>
</feature>
<sequence length="397" mass="39192">MPYLKLLRRPHVGRLLSGSLVGRLPTAMAALAIALALRAAGADYRLVGAAGGVYALSGAIGGPLLGRWVDRLGQPRVLVLSSLVSAAGFAALAAAPGSTAVAVLGPAVAGAASPPLEPCLRALWPDLVEPDELESAYAVDAGAQELVFIGGPLLVGGLAVAGPAQLALVAAAVLGVVGAVSVATSAPSRAWASAARSVHWLGPLRSRALVVLLCALTGCGWALGTFNVFAVAYAERHPLPGGAGTLLALNSTGALIGALLIAALPWRADAATKAAVTGAGMALAFWPFTLVPGPLPMALVALFSGVFFAPLLTVVFRLTGELAPAGTVTEAFAWLVTLVTTGIAGGSAVSGLILADGSLSTAAVSAAGGVTLSALTLAAARPFLARGRIAVQAAGQA</sequence>
<dbReference type="InterPro" id="IPR011701">
    <property type="entry name" value="MFS"/>
</dbReference>
<gene>
    <name evidence="2" type="ORF">SAMN05216252_101555</name>
</gene>
<reference evidence="2 3" key="1">
    <citation type="submission" date="2017-06" db="EMBL/GenBank/DDBJ databases">
        <authorList>
            <person name="Kim H.J."/>
            <person name="Triplett B.A."/>
        </authorList>
    </citation>
    <scope>NUCLEOTIDE SEQUENCE [LARGE SCALE GENOMIC DNA]</scope>
    <source>
        <strain evidence="2 3">CGMCC 4.1858</strain>
    </source>
</reference>
<dbReference type="AlphaFoldDB" id="A0A238ZUE6"/>
<feature type="transmembrane region" description="Helical" evidence="1">
    <location>
        <begin position="295"/>
        <end position="319"/>
    </location>
</feature>
<keyword evidence="1" id="KW-0812">Transmembrane</keyword>
<keyword evidence="1" id="KW-0472">Membrane</keyword>
<dbReference type="Proteomes" id="UP000198280">
    <property type="component" value="Unassembled WGS sequence"/>
</dbReference>
<feature type="transmembrane region" description="Helical" evidence="1">
    <location>
        <begin position="246"/>
        <end position="264"/>
    </location>
</feature>
<protein>
    <submittedName>
        <fullName evidence="2">Predicted arabinose efflux permease, MFS family</fullName>
    </submittedName>
</protein>
<dbReference type="SUPFAM" id="SSF103473">
    <property type="entry name" value="MFS general substrate transporter"/>
    <property type="match status" value="1"/>
</dbReference>
<accession>A0A238ZUE6</accession>
<organism evidence="2 3">
    <name type="scientific">Actinacidiphila glaucinigra</name>
    <dbReference type="NCBI Taxonomy" id="235986"/>
    <lineage>
        <taxon>Bacteria</taxon>
        <taxon>Bacillati</taxon>
        <taxon>Actinomycetota</taxon>
        <taxon>Actinomycetes</taxon>
        <taxon>Kitasatosporales</taxon>
        <taxon>Streptomycetaceae</taxon>
        <taxon>Actinacidiphila</taxon>
    </lineage>
</organism>
<evidence type="ECO:0000313" key="2">
    <source>
        <dbReference type="EMBL" id="SNR86752.1"/>
    </source>
</evidence>
<feature type="transmembrane region" description="Helical" evidence="1">
    <location>
        <begin position="331"/>
        <end position="355"/>
    </location>
</feature>
<name>A0A238ZUE6_9ACTN</name>
<feature type="transmembrane region" description="Helical" evidence="1">
    <location>
        <begin position="166"/>
        <end position="187"/>
    </location>
</feature>
<proteinExistence type="predicted"/>
<feature type="transmembrane region" description="Helical" evidence="1">
    <location>
        <begin position="208"/>
        <end position="234"/>
    </location>
</feature>
<dbReference type="RefSeq" id="WP_089221946.1">
    <property type="nucleotide sequence ID" value="NZ_FZOF01000001.1"/>
</dbReference>